<feature type="domain" description="A-factor biosynthesis hotdog" evidence="2">
    <location>
        <begin position="31"/>
        <end position="171"/>
    </location>
</feature>
<dbReference type="InterPro" id="IPR005509">
    <property type="entry name" value="AfsA_hotdog_dom"/>
</dbReference>
<dbReference type="KEGG" id="salj:SMD11_3339"/>
<dbReference type="InterPro" id="IPR047757">
    <property type="entry name" value="AfsA-like"/>
</dbReference>
<dbReference type="Proteomes" id="UP000195755">
    <property type="component" value="Chromosome"/>
</dbReference>
<organism evidence="3 4">
    <name type="scientific">Streptomyces albireticuli</name>
    <dbReference type="NCBI Taxonomy" id="1940"/>
    <lineage>
        <taxon>Bacteria</taxon>
        <taxon>Bacillati</taxon>
        <taxon>Actinomycetota</taxon>
        <taxon>Actinomycetes</taxon>
        <taxon>Kitasatosporales</taxon>
        <taxon>Streptomycetaceae</taxon>
        <taxon>Streptomyces</taxon>
    </lineage>
</organism>
<dbReference type="Pfam" id="PF03756">
    <property type="entry name" value="AfsA"/>
    <property type="match status" value="2"/>
</dbReference>
<gene>
    <name evidence="3" type="ORF">SMD11_3339</name>
</gene>
<evidence type="ECO:0000313" key="4">
    <source>
        <dbReference type="Proteomes" id="UP000195755"/>
    </source>
</evidence>
<dbReference type="RefSeq" id="WP_087927166.1">
    <property type="nucleotide sequence ID" value="NZ_CP021744.1"/>
</dbReference>
<proteinExistence type="predicted"/>
<dbReference type="GO" id="GO:0016740">
    <property type="term" value="F:transferase activity"/>
    <property type="evidence" value="ECO:0007669"/>
    <property type="project" value="InterPro"/>
</dbReference>
<dbReference type="NCBIfam" id="NF041195">
    <property type="entry name" value="ScbA_BarX_GamBu"/>
    <property type="match status" value="1"/>
</dbReference>
<name>A0A1Z2L3U8_9ACTN</name>
<evidence type="ECO:0000313" key="3">
    <source>
        <dbReference type="EMBL" id="ARZ68975.1"/>
    </source>
</evidence>
<sequence length="334" mass="35803">MHTATVHPAAGEELSPPVPAPAFERTVPRGMVHRWALSEVFLTDSIGGDDARFTAAAQLPLSHGYFRDHRGAGRDFHDALLVLESCRQAVTYAAHVHEDVPLSTTFMVTSWSLDVTDPAALACGERPGELVAEARVTDRQRRGGRLRRLVFAMDLRLDGRPLGRLTMDVSCTPTDQYHALRRMQRGSDAPTAFTLPADPAGEPAAPSAVGRLDPGNVVLDAVRGTADGTLEAALSPRTFRNRSMYDHPYDHVPAMVFSEAARQCAALLGGGDGGTGHGPGRVLRLDGEFAKFAELDAPVRLAAAREPAADGPASYRLTATQREDTVARLTITVG</sequence>
<feature type="region of interest" description="Disordered" evidence="1">
    <location>
        <begin position="1"/>
        <end position="21"/>
    </location>
</feature>
<protein>
    <recommendedName>
        <fullName evidence="2">A-factor biosynthesis hotdog domain-containing protein</fullName>
    </recommendedName>
</protein>
<feature type="domain" description="A-factor biosynthesis hotdog" evidence="2">
    <location>
        <begin position="208"/>
        <end position="332"/>
    </location>
</feature>
<evidence type="ECO:0000256" key="1">
    <source>
        <dbReference type="SAM" id="MobiDB-lite"/>
    </source>
</evidence>
<dbReference type="EMBL" id="CP021744">
    <property type="protein sequence ID" value="ARZ68975.1"/>
    <property type="molecule type" value="Genomic_DNA"/>
</dbReference>
<dbReference type="AlphaFoldDB" id="A0A1Z2L3U8"/>
<reference evidence="3 4" key="1">
    <citation type="submission" date="2017-06" db="EMBL/GenBank/DDBJ databases">
        <title>Streptomyces albireticuli Genome sequencing and assembly.</title>
        <authorList>
            <person name="Wang Y."/>
            <person name="Du B."/>
            <person name="Ding Y."/>
            <person name="Liu H."/>
            <person name="Hou Q."/>
            <person name="Liu K."/>
            <person name="Yao L."/>
            <person name="Wang C."/>
        </authorList>
    </citation>
    <scope>NUCLEOTIDE SEQUENCE [LARGE SCALE GENOMIC DNA]</scope>
    <source>
        <strain evidence="3 4">MDJK11</strain>
    </source>
</reference>
<evidence type="ECO:0000259" key="2">
    <source>
        <dbReference type="Pfam" id="PF03756"/>
    </source>
</evidence>
<dbReference type="OrthoDB" id="7838374at2"/>
<accession>A0A1Z2L3U8</accession>